<sequence>MNLAGPPWYNRPSSAETIGLAWFVMMVQQSKRCYIALCEEAELDGLNSVAGSISTRPAAPWPIHLHEIHMFVSRQNHKIPGTLRTSKIDFRLKPLVFSSPDHRSSSDSWDSLSCAISESLVSWDTLGEIDIVSINSFDTQKYIPFLKW</sequence>
<reference evidence="2" key="2">
    <citation type="submission" date="2015-01" db="EMBL/GenBank/DDBJ databases">
        <title>Evolutionary Origins and Diversification of the Mycorrhizal Mutualists.</title>
        <authorList>
            <consortium name="DOE Joint Genome Institute"/>
            <consortium name="Mycorrhizal Genomics Consortium"/>
            <person name="Kohler A."/>
            <person name="Kuo A."/>
            <person name="Nagy L.G."/>
            <person name="Floudas D."/>
            <person name="Copeland A."/>
            <person name="Barry K.W."/>
            <person name="Cichocki N."/>
            <person name="Veneault-Fourrey C."/>
            <person name="LaButti K."/>
            <person name="Lindquist E.A."/>
            <person name="Lipzen A."/>
            <person name="Lundell T."/>
            <person name="Morin E."/>
            <person name="Murat C."/>
            <person name="Riley R."/>
            <person name="Ohm R."/>
            <person name="Sun H."/>
            <person name="Tunlid A."/>
            <person name="Henrissat B."/>
            <person name="Grigoriev I.V."/>
            <person name="Hibbett D.S."/>
            <person name="Martin F."/>
        </authorList>
    </citation>
    <scope>NUCLEOTIDE SEQUENCE [LARGE SCALE GENOMIC DNA]</scope>
    <source>
        <strain evidence="2">h7</strain>
    </source>
</reference>
<protein>
    <submittedName>
        <fullName evidence="1">Uncharacterized protein</fullName>
    </submittedName>
</protein>
<keyword evidence="2" id="KW-1185">Reference proteome</keyword>
<reference evidence="1 2" key="1">
    <citation type="submission" date="2014-04" db="EMBL/GenBank/DDBJ databases">
        <authorList>
            <consortium name="DOE Joint Genome Institute"/>
            <person name="Kuo A."/>
            <person name="Gay G."/>
            <person name="Dore J."/>
            <person name="Kohler A."/>
            <person name="Nagy L.G."/>
            <person name="Floudas D."/>
            <person name="Copeland A."/>
            <person name="Barry K.W."/>
            <person name="Cichocki N."/>
            <person name="Veneault-Fourrey C."/>
            <person name="LaButti K."/>
            <person name="Lindquist E.A."/>
            <person name="Lipzen A."/>
            <person name="Lundell T."/>
            <person name="Morin E."/>
            <person name="Murat C."/>
            <person name="Sun H."/>
            <person name="Tunlid A."/>
            <person name="Henrissat B."/>
            <person name="Grigoriev I.V."/>
            <person name="Hibbett D.S."/>
            <person name="Martin F."/>
            <person name="Nordberg H.P."/>
            <person name="Cantor M.N."/>
            <person name="Hua S.X."/>
        </authorList>
    </citation>
    <scope>NUCLEOTIDE SEQUENCE [LARGE SCALE GENOMIC DNA]</scope>
    <source>
        <strain evidence="2">h7</strain>
    </source>
</reference>
<evidence type="ECO:0000313" key="1">
    <source>
        <dbReference type="EMBL" id="KIM36505.1"/>
    </source>
</evidence>
<dbReference type="HOGENOM" id="CLU_1759031_0_0_1"/>
<dbReference type="EMBL" id="KN831804">
    <property type="protein sequence ID" value="KIM36505.1"/>
    <property type="molecule type" value="Genomic_DNA"/>
</dbReference>
<gene>
    <name evidence="1" type="ORF">M413DRAFT_31559</name>
</gene>
<proteinExistence type="predicted"/>
<dbReference type="AlphaFoldDB" id="A0A0C3BIG0"/>
<organism evidence="1 2">
    <name type="scientific">Hebeloma cylindrosporum</name>
    <dbReference type="NCBI Taxonomy" id="76867"/>
    <lineage>
        <taxon>Eukaryota</taxon>
        <taxon>Fungi</taxon>
        <taxon>Dikarya</taxon>
        <taxon>Basidiomycota</taxon>
        <taxon>Agaricomycotina</taxon>
        <taxon>Agaricomycetes</taxon>
        <taxon>Agaricomycetidae</taxon>
        <taxon>Agaricales</taxon>
        <taxon>Agaricineae</taxon>
        <taxon>Hymenogastraceae</taxon>
        <taxon>Hebeloma</taxon>
    </lineage>
</organism>
<accession>A0A0C3BIG0</accession>
<name>A0A0C3BIG0_HEBCY</name>
<dbReference type="Proteomes" id="UP000053424">
    <property type="component" value="Unassembled WGS sequence"/>
</dbReference>
<evidence type="ECO:0000313" key="2">
    <source>
        <dbReference type="Proteomes" id="UP000053424"/>
    </source>
</evidence>